<evidence type="ECO:0000256" key="5">
    <source>
        <dbReference type="ARBA" id="ARBA00022692"/>
    </source>
</evidence>
<feature type="region of interest" description="Disordered" evidence="14">
    <location>
        <begin position="247"/>
        <end position="281"/>
    </location>
</feature>
<dbReference type="InterPro" id="IPR055457">
    <property type="entry name" value="OST48_N"/>
</dbReference>
<dbReference type="GO" id="GO:0031418">
    <property type="term" value="F:L-ascorbic acid binding"/>
    <property type="evidence" value="ECO:0007669"/>
    <property type="project" value="InterPro"/>
</dbReference>
<dbReference type="InterPro" id="IPR005123">
    <property type="entry name" value="Oxoglu/Fe-dep_dioxygenase_dom"/>
</dbReference>
<comment type="similarity">
    <text evidence="4 13">Belongs to the DDOST 48 kDa subunit family.</text>
</comment>
<dbReference type="GeneID" id="34623928"/>
<comment type="cofactor">
    <cofactor evidence="1">
        <name>L-ascorbate</name>
        <dbReference type="ChEBI" id="CHEBI:38290"/>
    </cofactor>
</comment>
<comment type="subcellular location">
    <subcellularLocation>
        <location evidence="13">Endoplasmic reticulum membrane</location>
        <topology evidence="13">Single-pass type I membrane protein</topology>
    </subcellularLocation>
    <subcellularLocation>
        <location evidence="2">Membrane</location>
        <topology evidence="2">Single-pass type I membrane protein</topology>
    </subcellularLocation>
</comment>
<dbReference type="GO" id="GO:0005506">
    <property type="term" value="F:iron ion binding"/>
    <property type="evidence" value="ECO:0007669"/>
    <property type="project" value="InterPro"/>
</dbReference>
<dbReference type="PROSITE" id="PS51471">
    <property type="entry name" value="FE2OG_OXY"/>
    <property type="match status" value="1"/>
</dbReference>
<dbReference type="GO" id="GO:0018279">
    <property type="term" value="P:protein N-linked glycosylation via asparagine"/>
    <property type="evidence" value="ECO:0007669"/>
    <property type="project" value="UniProtKB-UniRule"/>
</dbReference>
<evidence type="ECO:0000256" key="11">
    <source>
        <dbReference type="ARBA" id="ARBA00023004"/>
    </source>
</evidence>
<dbReference type="UniPathway" id="UPA00378"/>
<dbReference type="PANTHER" id="PTHR10830">
    <property type="entry name" value="DOLICHYL-DIPHOSPHOOLIGOSACCHARIDE--PROTEIN GLYCOSYLTRANSFERASE 48 KDA SUBUNIT"/>
    <property type="match status" value="1"/>
</dbReference>
<keyword evidence="7 13" id="KW-0256">Endoplasmic reticulum</keyword>
<evidence type="ECO:0000313" key="17">
    <source>
        <dbReference type="RefSeq" id="XP_022588816.2"/>
    </source>
</evidence>
<dbReference type="RefSeq" id="XP_022588816.2">
    <property type="nucleotide sequence ID" value="XM_022737031.2"/>
</dbReference>
<dbReference type="Proteomes" id="UP000515125">
    <property type="component" value="Unplaced"/>
</dbReference>
<keyword evidence="5" id="KW-0812">Transmembrane</keyword>
<protein>
    <recommendedName>
        <fullName evidence="13">Dolichyl-diphosphooligosaccharide--protein glycosyltransferase 48 kDa subunit</fullName>
        <shortName evidence="13">Oligosaccharyl transferase 48 kDa subunit</shortName>
    </recommendedName>
</protein>
<feature type="compositionally biased region" description="Low complexity" evidence="14">
    <location>
        <begin position="262"/>
        <end position="273"/>
    </location>
</feature>
<reference evidence="17" key="1">
    <citation type="submission" date="2025-08" db="UniProtKB">
        <authorList>
            <consortium name="RefSeq"/>
        </authorList>
    </citation>
    <scope>IDENTIFICATION</scope>
</reference>
<evidence type="ECO:0000256" key="9">
    <source>
        <dbReference type="ARBA" id="ARBA00022989"/>
    </source>
</evidence>
<evidence type="ECO:0000256" key="13">
    <source>
        <dbReference type="RuleBase" id="RU361142"/>
    </source>
</evidence>
<evidence type="ECO:0000256" key="2">
    <source>
        <dbReference type="ARBA" id="ARBA00004479"/>
    </source>
</evidence>
<comment type="function">
    <text evidence="13">Subunit of the oligosaccharyl transferase (OST) complex that catalyzes the initial transfer of a defined glycan (Glc(3)Man(9)GlcNAc(2) in eukaryotes) from the lipid carrier dolichol-pyrophosphate to an asparagine residue within an Asn-X-Ser/Thr consensus motif in nascent polypeptide chains, the first step in protein N-glycosylation. N-glycosylation occurs cotranslationally and the complex associates with the Sec61 complex at the channel-forming translocon complex that mediates protein translocation across the endoplasmic reticulum (ER).</text>
</comment>
<evidence type="ECO:0000256" key="6">
    <source>
        <dbReference type="ARBA" id="ARBA00022723"/>
    </source>
</evidence>
<dbReference type="GO" id="GO:0008250">
    <property type="term" value="C:oligosaccharyltransferase complex"/>
    <property type="evidence" value="ECO:0007669"/>
    <property type="project" value="TreeGrafter"/>
</dbReference>
<dbReference type="Pfam" id="PF03345">
    <property type="entry name" value="OST48_N"/>
    <property type="match status" value="1"/>
</dbReference>
<dbReference type="GO" id="GO:0051213">
    <property type="term" value="F:dioxygenase activity"/>
    <property type="evidence" value="ECO:0007669"/>
    <property type="project" value="UniProtKB-KW"/>
</dbReference>
<keyword evidence="9" id="KW-1133">Transmembrane helix</keyword>
<evidence type="ECO:0000256" key="4">
    <source>
        <dbReference type="ARBA" id="ARBA00008743"/>
    </source>
</evidence>
<sequence>MSEIQLPDRIEACASHAVKKHSKPEILQTKHPITRKGLAYRVLEALYRTFRSLLPKAPIGLASPLCVRQSDCPISRRREAMGLFVRRRGPTRNWGTPLCFTCSGRGSSCHLGLVFLLSLVCVYTPGAAAPVPIPSENIDSPSVPYFSSKTHQFDVPRLLLLHDFPLKTTTGGQAAEECLTLFKEKFPDLLAYIEGSEGIEITPLPLSSRPQLFAYGESIFNFILIISQSEKIQIPDETPTDILEWLDSGGEESQGSAHDWHQLQQEQQQLQRLGQDDPQKQEQLHQQQQYYSPLEKSRSLLLLLGPHAPPPLLQLAAAIFGTTELAPSFLQQPVADLFNAVSFDHALKKEQQQQQGTVFAARDLLKGHPHVVTPLAEDELLLYSGGYHLGALQVGCGDQHCSKEQLPPQAFPLLLAPATAFAQGETTNRRNSNESSSRRAALASALQTRNNNRVLLLSGPEACSHAFTSVQSISFSGNEFGVANKRFCTESVAWALNRRGVLRWSNLKHHLVSGENRRLYTITDRLRFSLDLHELHQGVWKPYEGKDVQLEYLLGDPLLRLFLKRQNDGPTFFAEFMAPDRAGILKLVLRHARLGYSSLLLHSLAPLRTRRTDAIEWLHPSGSFYYFIIIMVLRRYAMEPLPFSPRTNEGLDNTSGEEDAAEEALRFRVVTRKDKTPREPPRLQHVVDKAVAWGPTIMPLSKVLDDREREILDMERQQRKDIEGVRDCFTIQGVLSTGECERLVQAAECQGFEYWAEEAHAASSTGSISRSHVAARANHSYRSAYTLEVEHPDLADLLWQRVRGCVVQEVCFSDDDPERFERDLDGTWEACGVNSTFLFARYTSGENFGPHTDGCTIRDFNSRSLWPMVIYLNTPEKGGETVILSEEQKGLPLKTDEAGRFTADAECVVYECKPKIGNALLFYHTQMHEGRPVGSASVKYIIRTDVMYRRKEPLFTHPTDREAFALWMKAQLLAEKGETDAAAVLFRRMTKASPKLAHFYGL</sequence>
<evidence type="ECO:0000256" key="1">
    <source>
        <dbReference type="ARBA" id="ARBA00001961"/>
    </source>
</evidence>
<dbReference type="InterPro" id="IPR055459">
    <property type="entry name" value="OST48_MD"/>
</dbReference>
<accession>A0A6P5WD50</accession>
<keyword evidence="8" id="KW-0223">Dioxygenase</keyword>
<evidence type="ECO:0000256" key="8">
    <source>
        <dbReference type="ARBA" id="ARBA00022964"/>
    </source>
</evidence>
<dbReference type="Pfam" id="PF23358">
    <property type="entry name" value="OST48_MD"/>
    <property type="match status" value="1"/>
</dbReference>
<dbReference type="Pfam" id="PF13640">
    <property type="entry name" value="2OG-FeII_Oxy_3"/>
    <property type="match status" value="1"/>
</dbReference>
<gene>
    <name evidence="17" type="primary">LOC34623928</name>
</gene>
<comment type="pathway">
    <text evidence="3 13">Protein modification; protein glycosylation.</text>
</comment>
<keyword evidence="11" id="KW-0408">Iron</keyword>
<keyword evidence="12" id="KW-0472">Membrane</keyword>
<dbReference type="Gene3D" id="2.60.120.620">
    <property type="entry name" value="q2cbj1_9rhob like domain"/>
    <property type="match status" value="1"/>
</dbReference>
<evidence type="ECO:0000256" key="7">
    <source>
        <dbReference type="ARBA" id="ARBA00022824"/>
    </source>
</evidence>
<dbReference type="GO" id="GO:0016705">
    <property type="term" value="F:oxidoreductase activity, acting on paired donors, with incorporation or reduction of molecular oxygen"/>
    <property type="evidence" value="ECO:0007669"/>
    <property type="project" value="InterPro"/>
</dbReference>
<keyword evidence="6" id="KW-0479">Metal-binding</keyword>
<dbReference type="InterPro" id="IPR005013">
    <property type="entry name" value="DDOST_48_kDa_subunit"/>
</dbReference>
<feature type="domain" description="Fe2OG dioxygenase" evidence="15">
    <location>
        <begin position="832"/>
        <end position="948"/>
    </location>
</feature>
<dbReference type="SMART" id="SM00702">
    <property type="entry name" value="P4Hc"/>
    <property type="match status" value="1"/>
</dbReference>
<evidence type="ECO:0000256" key="10">
    <source>
        <dbReference type="ARBA" id="ARBA00023002"/>
    </source>
</evidence>
<keyword evidence="10" id="KW-0560">Oxidoreductase</keyword>
<evidence type="ECO:0000256" key="12">
    <source>
        <dbReference type="ARBA" id="ARBA00023136"/>
    </source>
</evidence>
<name>A0A6P5WD50_9EIME</name>
<dbReference type="InterPro" id="IPR044862">
    <property type="entry name" value="Pro_4_hyd_alph_FE2OG_OXY"/>
</dbReference>
<keyword evidence="16" id="KW-1185">Reference proteome</keyword>
<dbReference type="PANTHER" id="PTHR10830:SF0">
    <property type="entry name" value="DOLICHYL-DIPHOSPHOOLIGOSACCHARIDE--PROTEIN GLYCOSYLTRANSFERASE 48 KDA SUBUNIT"/>
    <property type="match status" value="1"/>
</dbReference>
<evidence type="ECO:0000256" key="14">
    <source>
        <dbReference type="SAM" id="MobiDB-lite"/>
    </source>
</evidence>
<proteinExistence type="inferred from homology"/>
<evidence type="ECO:0000313" key="16">
    <source>
        <dbReference type="Proteomes" id="UP000515125"/>
    </source>
</evidence>
<evidence type="ECO:0000259" key="15">
    <source>
        <dbReference type="PROSITE" id="PS51471"/>
    </source>
</evidence>
<dbReference type="OrthoDB" id="346134at2759"/>
<dbReference type="AlphaFoldDB" id="A0A6P5WD50"/>
<dbReference type="InterPro" id="IPR006620">
    <property type="entry name" value="Pro_4_hyd_alph"/>
</dbReference>
<organism evidence="16 17">
    <name type="scientific">Cyclospora cayetanensis</name>
    <dbReference type="NCBI Taxonomy" id="88456"/>
    <lineage>
        <taxon>Eukaryota</taxon>
        <taxon>Sar</taxon>
        <taxon>Alveolata</taxon>
        <taxon>Apicomplexa</taxon>
        <taxon>Conoidasida</taxon>
        <taxon>Coccidia</taxon>
        <taxon>Eucoccidiorida</taxon>
        <taxon>Eimeriorina</taxon>
        <taxon>Eimeriidae</taxon>
        <taxon>Cyclospora</taxon>
    </lineage>
</organism>
<evidence type="ECO:0000256" key="3">
    <source>
        <dbReference type="ARBA" id="ARBA00004922"/>
    </source>
</evidence>
<comment type="subunit">
    <text evidence="13">Component of the oligosaccharyltransferase (OST) complex.</text>
</comment>